<comment type="caution">
    <text evidence="2">The sequence shown here is derived from an EMBL/GenBank/DDBJ whole genome shotgun (WGS) entry which is preliminary data.</text>
</comment>
<feature type="non-terminal residue" evidence="2">
    <location>
        <position position="135"/>
    </location>
</feature>
<proteinExistence type="predicted"/>
<evidence type="ECO:0000313" key="2">
    <source>
        <dbReference type="EMBL" id="KAK7502197.1"/>
    </source>
</evidence>
<evidence type="ECO:0000256" key="1">
    <source>
        <dbReference type="SAM" id="MobiDB-lite"/>
    </source>
</evidence>
<reference evidence="2 3" key="1">
    <citation type="journal article" date="2023" name="Sci. Data">
        <title>Genome assembly of the Korean intertidal mud-creeper Batillaria attramentaria.</title>
        <authorList>
            <person name="Patra A.K."/>
            <person name="Ho P.T."/>
            <person name="Jun S."/>
            <person name="Lee S.J."/>
            <person name="Kim Y."/>
            <person name="Won Y.J."/>
        </authorList>
    </citation>
    <scope>NUCLEOTIDE SEQUENCE [LARGE SCALE GENOMIC DNA]</scope>
    <source>
        <strain evidence="2">Wonlab-2016</strain>
    </source>
</reference>
<feature type="non-terminal residue" evidence="2">
    <location>
        <position position="1"/>
    </location>
</feature>
<accession>A0ABD0LTC3</accession>
<gene>
    <name evidence="2" type="ORF">BaRGS_00006561</name>
</gene>
<sequence>QQGDTTVRPWAQNKYWRTAANKSADVGRKKEKVISCLHSTPQLQDLPPLSSPTTTFYVKPPNTHPSPTTTFDDIHNVLLPSIEDLPPLSSPTTTFYVKPPNTHPSPTTTFDDIHNVLLPSIEDLPPLSSRQPPST</sequence>
<feature type="region of interest" description="Disordered" evidence="1">
    <location>
        <begin position="90"/>
        <end position="109"/>
    </location>
</feature>
<dbReference type="Proteomes" id="UP001519460">
    <property type="component" value="Unassembled WGS sequence"/>
</dbReference>
<organism evidence="2 3">
    <name type="scientific">Batillaria attramentaria</name>
    <dbReference type="NCBI Taxonomy" id="370345"/>
    <lineage>
        <taxon>Eukaryota</taxon>
        <taxon>Metazoa</taxon>
        <taxon>Spiralia</taxon>
        <taxon>Lophotrochozoa</taxon>
        <taxon>Mollusca</taxon>
        <taxon>Gastropoda</taxon>
        <taxon>Caenogastropoda</taxon>
        <taxon>Sorbeoconcha</taxon>
        <taxon>Cerithioidea</taxon>
        <taxon>Batillariidae</taxon>
        <taxon>Batillaria</taxon>
    </lineage>
</organism>
<dbReference type="EMBL" id="JACVVK020000027">
    <property type="protein sequence ID" value="KAK7502197.1"/>
    <property type="molecule type" value="Genomic_DNA"/>
</dbReference>
<keyword evidence="3" id="KW-1185">Reference proteome</keyword>
<protein>
    <submittedName>
        <fullName evidence="2">Uncharacterized protein</fullName>
    </submittedName>
</protein>
<name>A0ABD0LTC3_9CAEN</name>
<dbReference type="AlphaFoldDB" id="A0ABD0LTC3"/>
<evidence type="ECO:0000313" key="3">
    <source>
        <dbReference type="Proteomes" id="UP001519460"/>
    </source>
</evidence>